<dbReference type="RefSeq" id="WP_234862888.1">
    <property type="nucleotide sequence ID" value="NZ_JAKEVZ010000019.1"/>
</dbReference>
<evidence type="ECO:0000313" key="4">
    <source>
        <dbReference type="Proteomes" id="UP001201449"/>
    </source>
</evidence>
<comment type="caution">
    <text evidence="3">The sequence shown here is derived from an EMBL/GenBank/DDBJ whole genome shotgun (WGS) entry which is preliminary data.</text>
</comment>
<evidence type="ECO:0000259" key="2">
    <source>
        <dbReference type="Pfam" id="PF05598"/>
    </source>
</evidence>
<evidence type="ECO:0000313" key="3">
    <source>
        <dbReference type="EMBL" id="MCF1753067.1"/>
    </source>
</evidence>
<reference evidence="3 4" key="1">
    <citation type="submission" date="2022-01" db="EMBL/GenBank/DDBJ databases">
        <title>Mariniradius saccharolyticus sp. nov., isolated from sediment of a river.</title>
        <authorList>
            <person name="Liu H."/>
        </authorList>
    </citation>
    <scope>NUCLEOTIDE SEQUENCE [LARGE SCALE GENOMIC DNA]</scope>
    <source>
        <strain evidence="3 4">RY-2</strain>
    </source>
</reference>
<dbReference type="Proteomes" id="UP001201449">
    <property type="component" value="Unassembled WGS sequence"/>
</dbReference>
<dbReference type="Pfam" id="PF05598">
    <property type="entry name" value="DUF772"/>
    <property type="match status" value="1"/>
</dbReference>
<proteinExistence type="predicted"/>
<feature type="region of interest" description="Disordered" evidence="1">
    <location>
        <begin position="184"/>
        <end position="228"/>
    </location>
</feature>
<gene>
    <name evidence="3" type="ORF">L0U89_18555</name>
</gene>
<feature type="compositionally biased region" description="Basic and acidic residues" evidence="1">
    <location>
        <begin position="184"/>
        <end position="197"/>
    </location>
</feature>
<keyword evidence="4" id="KW-1185">Reference proteome</keyword>
<name>A0ABS9BZA2_9BACT</name>
<dbReference type="InterPro" id="IPR008490">
    <property type="entry name" value="Transposase_InsH_N"/>
</dbReference>
<feature type="non-terminal residue" evidence="3">
    <location>
        <position position="249"/>
    </location>
</feature>
<evidence type="ECO:0000256" key="1">
    <source>
        <dbReference type="SAM" id="MobiDB-lite"/>
    </source>
</evidence>
<dbReference type="PANTHER" id="PTHR35604:SF2">
    <property type="entry name" value="TRANSPOSASE INSH FOR INSERTION SEQUENCE ELEMENT IS5A-RELATED"/>
    <property type="match status" value="1"/>
</dbReference>
<accession>A0ABS9BZA2</accession>
<protein>
    <submittedName>
        <fullName evidence="3">Transposase</fullName>
    </submittedName>
</protein>
<organism evidence="3 4">
    <name type="scientific">Mariniradius sediminis</name>
    <dbReference type="NCBI Taxonomy" id="2909237"/>
    <lineage>
        <taxon>Bacteria</taxon>
        <taxon>Pseudomonadati</taxon>
        <taxon>Bacteroidota</taxon>
        <taxon>Cytophagia</taxon>
        <taxon>Cytophagales</taxon>
        <taxon>Cyclobacteriaceae</taxon>
        <taxon>Mariniradius</taxon>
    </lineage>
</organism>
<feature type="domain" description="Transposase InsH N-terminal" evidence="2">
    <location>
        <begin position="2"/>
        <end position="95"/>
    </location>
</feature>
<dbReference type="PANTHER" id="PTHR35604">
    <property type="entry name" value="TRANSPOSASE INSH FOR INSERTION SEQUENCE ELEMENT IS5A-RELATED"/>
    <property type="match status" value="1"/>
</dbReference>
<sequence length="249" mass="28490">MEDLVPADNYYRRLSSCLDLGFLYKATARFYGTEGQESIDPVVFFKMLLVGYLNNINSDRKLIAFCSNCLDVRLFLNYDLDEALPWHSTVSRTRQLYGEEVFLQLFREVLRLCVGKGMVRGKRQAVDSAFVKANASMDSLLEKEVVEDASAYVDELDEGSEFKVTTARKKLVERHHRWKEEEYKGMPGHVDDPKQVDDQGNTIRPKYLSNHTHYSPTDPDARISTKPGKARQLNYCGQVAVDDAHHVIT</sequence>
<dbReference type="EMBL" id="JAKEVZ010000019">
    <property type="protein sequence ID" value="MCF1753067.1"/>
    <property type="molecule type" value="Genomic_DNA"/>
</dbReference>